<reference evidence="1" key="1">
    <citation type="submission" date="2021-06" db="EMBL/GenBank/DDBJ databases">
        <authorList>
            <person name="Kallberg Y."/>
            <person name="Tangrot J."/>
            <person name="Rosling A."/>
        </authorList>
    </citation>
    <scope>NUCLEOTIDE SEQUENCE</scope>
    <source>
        <strain evidence="1">FL966</strain>
    </source>
</reference>
<organism evidence="1 2">
    <name type="scientific">Cetraspora pellucida</name>
    <dbReference type="NCBI Taxonomy" id="1433469"/>
    <lineage>
        <taxon>Eukaryota</taxon>
        <taxon>Fungi</taxon>
        <taxon>Fungi incertae sedis</taxon>
        <taxon>Mucoromycota</taxon>
        <taxon>Glomeromycotina</taxon>
        <taxon>Glomeromycetes</taxon>
        <taxon>Diversisporales</taxon>
        <taxon>Gigasporaceae</taxon>
        <taxon>Cetraspora</taxon>
    </lineage>
</organism>
<gene>
    <name evidence="1" type="ORF">CPELLU_LOCUS5920</name>
</gene>
<proteinExistence type="predicted"/>
<comment type="caution">
    <text evidence="1">The sequence shown here is derived from an EMBL/GenBank/DDBJ whole genome shotgun (WGS) entry which is preliminary data.</text>
</comment>
<evidence type="ECO:0000313" key="2">
    <source>
        <dbReference type="Proteomes" id="UP000789759"/>
    </source>
</evidence>
<evidence type="ECO:0000313" key="1">
    <source>
        <dbReference type="EMBL" id="CAG8577158.1"/>
    </source>
</evidence>
<dbReference type="AlphaFoldDB" id="A0A9N9BV74"/>
<keyword evidence="2" id="KW-1185">Reference proteome</keyword>
<protein>
    <submittedName>
        <fullName evidence="1">1631_t:CDS:1</fullName>
    </submittedName>
</protein>
<accession>A0A9N9BV74</accession>
<name>A0A9N9BV74_9GLOM</name>
<dbReference type="Proteomes" id="UP000789759">
    <property type="component" value="Unassembled WGS sequence"/>
</dbReference>
<sequence length="85" mass="9904">MFQLLEDLPIMCNEAVLEVQHAQRKQKEQYNRNACLLPELSIGDKCNLDNELPPKKLEVEIVYNLVGVWLLLGNAICKWHREQQS</sequence>
<dbReference type="EMBL" id="CAJVQA010003541">
    <property type="protein sequence ID" value="CAG8577158.1"/>
    <property type="molecule type" value="Genomic_DNA"/>
</dbReference>